<dbReference type="Gene3D" id="3.30.460.10">
    <property type="entry name" value="Beta Polymerase, domain 2"/>
    <property type="match status" value="1"/>
</dbReference>
<keyword evidence="5" id="KW-0479">Metal-binding</keyword>
<dbReference type="InterPro" id="IPR003607">
    <property type="entry name" value="HD/PDEase_dom"/>
</dbReference>
<dbReference type="Pfam" id="PF01966">
    <property type="entry name" value="HD"/>
    <property type="match status" value="1"/>
</dbReference>
<evidence type="ECO:0000256" key="4">
    <source>
        <dbReference type="ARBA" id="ARBA00022695"/>
    </source>
</evidence>
<dbReference type="CDD" id="cd00077">
    <property type="entry name" value="HDc"/>
    <property type="match status" value="1"/>
</dbReference>
<evidence type="ECO:0000259" key="12">
    <source>
        <dbReference type="SMART" id="SM00471"/>
    </source>
</evidence>
<dbReference type="Proteomes" id="UP001478817">
    <property type="component" value="Unassembled WGS sequence"/>
</dbReference>
<name>A0ABV1II63_9ACTN</name>
<reference evidence="13 14" key="1">
    <citation type="submission" date="2024-04" db="EMBL/GenBank/DDBJ databases">
        <title>Human intestinal bacterial collection.</title>
        <authorList>
            <person name="Pauvert C."/>
            <person name="Hitch T.C.A."/>
            <person name="Clavel T."/>
        </authorList>
    </citation>
    <scope>NUCLEOTIDE SEQUENCE [LARGE SCALE GENOMIC DNA]</scope>
    <source>
        <strain evidence="13 14">CLA-AA-H197</strain>
    </source>
</reference>
<comment type="caution">
    <text evidence="13">The sequence shown here is derived from an EMBL/GenBank/DDBJ whole genome shotgun (WGS) entry which is preliminary data.</text>
</comment>
<evidence type="ECO:0000256" key="8">
    <source>
        <dbReference type="ARBA" id="ARBA00022840"/>
    </source>
</evidence>
<dbReference type="Pfam" id="PF01743">
    <property type="entry name" value="PolyA_pol"/>
    <property type="match status" value="1"/>
</dbReference>
<evidence type="ECO:0000256" key="10">
    <source>
        <dbReference type="ARBA" id="ARBA00022884"/>
    </source>
</evidence>
<dbReference type="RefSeq" id="WP_349183263.1">
    <property type="nucleotide sequence ID" value="NZ_JBBNGS010000026.1"/>
</dbReference>
<dbReference type="Pfam" id="PF12627">
    <property type="entry name" value="PolyA_pol_RNAbd"/>
    <property type="match status" value="1"/>
</dbReference>
<dbReference type="Gene3D" id="1.10.3090.10">
    <property type="entry name" value="cca-adding enzyme, domain 2"/>
    <property type="match status" value="1"/>
</dbReference>
<keyword evidence="10 11" id="KW-0694">RNA-binding</keyword>
<evidence type="ECO:0000256" key="6">
    <source>
        <dbReference type="ARBA" id="ARBA00022741"/>
    </source>
</evidence>
<gene>
    <name evidence="13" type="ORF">AAAT05_09570</name>
</gene>
<evidence type="ECO:0000256" key="2">
    <source>
        <dbReference type="ARBA" id="ARBA00022679"/>
    </source>
</evidence>
<evidence type="ECO:0000313" key="14">
    <source>
        <dbReference type="Proteomes" id="UP001478817"/>
    </source>
</evidence>
<dbReference type="CDD" id="cd05398">
    <property type="entry name" value="NT_ClassII-CCAase"/>
    <property type="match status" value="1"/>
</dbReference>
<keyword evidence="3" id="KW-0819">tRNA processing</keyword>
<proteinExistence type="inferred from homology"/>
<dbReference type="InterPro" id="IPR050124">
    <property type="entry name" value="tRNA_CCA-adding_enzyme"/>
</dbReference>
<dbReference type="InterPro" id="IPR002646">
    <property type="entry name" value="PolA_pol_head_dom"/>
</dbReference>
<feature type="domain" description="HD/PDEase" evidence="12">
    <location>
        <begin position="254"/>
        <end position="395"/>
    </location>
</feature>
<dbReference type="SMART" id="SM00471">
    <property type="entry name" value="HDc"/>
    <property type="match status" value="1"/>
</dbReference>
<keyword evidence="2 11" id="KW-0808">Transferase</keyword>
<sequence>MQVETTQPNREMPEVPSYAMRVVDALEAAGHEAWVVGGWVRDALMGRPGHDVDVTCSSPWEETERVLRAAGIEVHQTGVAHGTVTAVVDGLPVETTTYRVEGAYSDRRHPDEVRFVTDVRQDLARRDFTVNAMAYHPRRGLLDPFGGERDLGLGVIRAVGEPRRRFEEDALRVLRAVRFACRLGFSIEPATQEALVACAGELDAMARERVGAELDGILASGRMAWALRHEFAVMAAAVPELAPMAGFDQRSPYHAYDVAEHTARVCAGVECACGGRPSQALRWAALLHDVAKPACFSLDASGRGHFFGHPEEGARVAGRVMGRLALPKSMTREAQALICLHDLPVRPVAASCRRMMSLLEAACPGRGRALAFALVDLKRADALAKAPACRGYAVELDAMAARVRAEVAAGCPLTVRELPVGGDDVIRERGLEPGPGVGLVLDALLAAVLAGELGHGREELLAELRMGE</sequence>
<keyword evidence="7" id="KW-0692">RNA repair</keyword>
<comment type="cofactor">
    <cofactor evidence="1">
        <name>Mg(2+)</name>
        <dbReference type="ChEBI" id="CHEBI:18420"/>
    </cofactor>
</comment>
<evidence type="ECO:0000256" key="1">
    <source>
        <dbReference type="ARBA" id="ARBA00001946"/>
    </source>
</evidence>
<dbReference type="InterPro" id="IPR043519">
    <property type="entry name" value="NT_sf"/>
</dbReference>
<keyword evidence="9" id="KW-0460">Magnesium</keyword>
<comment type="similarity">
    <text evidence="11">Belongs to the tRNA nucleotidyltransferase/poly(A) polymerase family.</text>
</comment>
<dbReference type="EMBL" id="JBBNGS010000026">
    <property type="protein sequence ID" value="MEQ2638583.1"/>
    <property type="molecule type" value="Genomic_DNA"/>
</dbReference>
<evidence type="ECO:0000256" key="3">
    <source>
        <dbReference type="ARBA" id="ARBA00022694"/>
    </source>
</evidence>
<dbReference type="SUPFAM" id="SSF81301">
    <property type="entry name" value="Nucleotidyltransferase"/>
    <property type="match status" value="1"/>
</dbReference>
<accession>A0ABV1II63</accession>
<keyword evidence="14" id="KW-1185">Reference proteome</keyword>
<keyword evidence="8" id="KW-0067">ATP-binding</keyword>
<evidence type="ECO:0000256" key="11">
    <source>
        <dbReference type="RuleBase" id="RU003953"/>
    </source>
</evidence>
<evidence type="ECO:0000256" key="9">
    <source>
        <dbReference type="ARBA" id="ARBA00022842"/>
    </source>
</evidence>
<evidence type="ECO:0000256" key="7">
    <source>
        <dbReference type="ARBA" id="ARBA00022800"/>
    </source>
</evidence>
<evidence type="ECO:0000256" key="5">
    <source>
        <dbReference type="ARBA" id="ARBA00022723"/>
    </source>
</evidence>
<keyword evidence="6" id="KW-0547">Nucleotide-binding</keyword>
<evidence type="ECO:0000313" key="13">
    <source>
        <dbReference type="EMBL" id="MEQ2638583.1"/>
    </source>
</evidence>
<keyword evidence="4" id="KW-0548">Nucleotidyltransferase</keyword>
<dbReference type="PANTHER" id="PTHR47545:SF1">
    <property type="entry name" value="MULTIFUNCTIONAL CCA PROTEIN"/>
    <property type="match status" value="1"/>
</dbReference>
<dbReference type="InterPro" id="IPR006674">
    <property type="entry name" value="HD_domain"/>
</dbReference>
<organism evidence="13 14">
    <name type="scientific">Paratractidigestivibacter faecalis</name>
    <dbReference type="NCBI Taxonomy" id="2292441"/>
    <lineage>
        <taxon>Bacteria</taxon>
        <taxon>Bacillati</taxon>
        <taxon>Actinomycetota</taxon>
        <taxon>Coriobacteriia</taxon>
        <taxon>Coriobacteriales</taxon>
        <taxon>Atopobiaceae</taxon>
        <taxon>Paratractidigestivibacter</taxon>
    </lineage>
</organism>
<protein>
    <submittedName>
        <fullName evidence="13">HD domain-containing protein</fullName>
    </submittedName>
</protein>
<dbReference type="SUPFAM" id="SSF81891">
    <property type="entry name" value="Poly A polymerase C-terminal region-like"/>
    <property type="match status" value="1"/>
</dbReference>
<dbReference type="InterPro" id="IPR032828">
    <property type="entry name" value="PolyA_RNA-bd"/>
</dbReference>
<dbReference type="PANTHER" id="PTHR47545">
    <property type="entry name" value="MULTIFUNCTIONAL CCA PROTEIN"/>
    <property type="match status" value="1"/>
</dbReference>
<dbReference type="Gene3D" id="1.10.246.80">
    <property type="match status" value="1"/>
</dbReference>